<dbReference type="Gene3D" id="3.40.50.1000">
    <property type="entry name" value="HAD superfamily/HAD-like"/>
    <property type="match status" value="1"/>
</dbReference>
<dbReference type="InterPro" id="IPR023214">
    <property type="entry name" value="HAD_sf"/>
</dbReference>
<name>A0A858RN73_9BACT</name>
<dbReference type="PANTHER" id="PTHR43611">
    <property type="entry name" value="ALPHA-D-GLUCOSE 1-PHOSPHATE PHOSPHATASE"/>
    <property type="match status" value="1"/>
</dbReference>
<reference evidence="1 2" key="1">
    <citation type="submission" date="2020-04" db="EMBL/GenBank/DDBJ databases">
        <title>Luteolibacter sp. G-1-1-1 isolated from soil.</title>
        <authorList>
            <person name="Dahal R.H."/>
        </authorList>
    </citation>
    <scope>NUCLEOTIDE SEQUENCE [LARGE SCALE GENOMIC DNA]</scope>
    <source>
        <strain evidence="1 2">G-1-1-1</strain>
    </source>
</reference>
<dbReference type="InterPro" id="IPR036412">
    <property type="entry name" value="HAD-like_sf"/>
</dbReference>
<sequence>MTFLFDIGKVLLDFHFESSLAKLFPPETPDAVERLMVLLEKKDDFESGLIENEVYIPWAIERMGGGIEHTHFIDAWRNIFTPVEPMWRVVESLSAAGHRLILFSNTNGIHCPWIFENYEIFKHFPEAVLSYEAKSIKPHDAIYHHAIEKHGLRPGETLYIDDLGPNIETGKRLGFRSFQYDLNDHPAFERWLAAEMMER</sequence>
<organism evidence="1 2">
    <name type="scientific">Luteolibacter luteus</name>
    <dbReference type="NCBI Taxonomy" id="2728835"/>
    <lineage>
        <taxon>Bacteria</taxon>
        <taxon>Pseudomonadati</taxon>
        <taxon>Verrucomicrobiota</taxon>
        <taxon>Verrucomicrobiia</taxon>
        <taxon>Verrucomicrobiales</taxon>
        <taxon>Verrucomicrobiaceae</taxon>
        <taxon>Luteolibacter</taxon>
    </lineage>
</organism>
<dbReference type="SUPFAM" id="SSF56784">
    <property type="entry name" value="HAD-like"/>
    <property type="match status" value="1"/>
</dbReference>
<evidence type="ECO:0000313" key="2">
    <source>
        <dbReference type="Proteomes" id="UP000501812"/>
    </source>
</evidence>
<dbReference type="NCBIfam" id="TIGR01509">
    <property type="entry name" value="HAD-SF-IA-v3"/>
    <property type="match status" value="1"/>
</dbReference>
<keyword evidence="2" id="KW-1185">Reference proteome</keyword>
<dbReference type="EMBL" id="CP051774">
    <property type="protein sequence ID" value="QJE98457.1"/>
    <property type="molecule type" value="Genomic_DNA"/>
</dbReference>
<dbReference type="Proteomes" id="UP000501812">
    <property type="component" value="Chromosome"/>
</dbReference>
<dbReference type="Gene3D" id="1.10.150.240">
    <property type="entry name" value="Putative phosphatase, domain 2"/>
    <property type="match status" value="1"/>
</dbReference>
<dbReference type="AlphaFoldDB" id="A0A858RN73"/>
<dbReference type="PANTHER" id="PTHR43611:SF3">
    <property type="entry name" value="FLAVIN MONONUCLEOTIDE HYDROLASE 1, CHLOROPLATIC"/>
    <property type="match status" value="1"/>
</dbReference>
<dbReference type="GO" id="GO:0016787">
    <property type="term" value="F:hydrolase activity"/>
    <property type="evidence" value="ECO:0007669"/>
    <property type="project" value="UniProtKB-KW"/>
</dbReference>
<keyword evidence="1" id="KW-0378">Hydrolase</keyword>
<evidence type="ECO:0000313" key="1">
    <source>
        <dbReference type="EMBL" id="QJE98457.1"/>
    </source>
</evidence>
<dbReference type="RefSeq" id="WP_169456943.1">
    <property type="nucleotide sequence ID" value="NZ_CP051774.1"/>
</dbReference>
<dbReference type="Pfam" id="PF00702">
    <property type="entry name" value="Hydrolase"/>
    <property type="match status" value="1"/>
</dbReference>
<proteinExistence type="predicted"/>
<protein>
    <submittedName>
        <fullName evidence="1">HAD-IA family hydrolase</fullName>
    </submittedName>
</protein>
<dbReference type="SFLD" id="SFLDS00003">
    <property type="entry name" value="Haloacid_Dehalogenase"/>
    <property type="match status" value="1"/>
</dbReference>
<dbReference type="SFLD" id="SFLDG01129">
    <property type="entry name" value="C1.5:_HAD__Beta-PGM__Phosphata"/>
    <property type="match status" value="1"/>
</dbReference>
<dbReference type="InterPro" id="IPR023198">
    <property type="entry name" value="PGP-like_dom2"/>
</dbReference>
<dbReference type="KEGG" id="luo:HHL09_22610"/>
<accession>A0A858RN73</accession>
<gene>
    <name evidence="1" type="ORF">HHL09_22610</name>
</gene>
<dbReference type="InterPro" id="IPR006439">
    <property type="entry name" value="HAD-SF_hydro_IA"/>
</dbReference>